<gene>
    <name evidence="8" type="ORF">D1832_07790</name>
</gene>
<evidence type="ECO:0000313" key="9">
    <source>
        <dbReference type="Proteomes" id="UP000285376"/>
    </source>
</evidence>
<feature type="transmembrane region" description="Helical" evidence="7">
    <location>
        <begin position="374"/>
        <end position="394"/>
    </location>
</feature>
<comment type="similarity">
    <text evidence="2">Belongs to the polysaccharide synthase family.</text>
</comment>
<dbReference type="PANTHER" id="PTHR30250">
    <property type="entry name" value="PST FAMILY PREDICTED COLANIC ACID TRANSPORTER"/>
    <property type="match status" value="1"/>
</dbReference>
<dbReference type="Pfam" id="PF13440">
    <property type="entry name" value="Polysacc_synt_3"/>
    <property type="match status" value="1"/>
</dbReference>
<comment type="caution">
    <text evidence="8">The sequence shown here is derived from an EMBL/GenBank/DDBJ whole genome shotgun (WGS) entry which is preliminary data.</text>
</comment>
<protein>
    <submittedName>
        <fullName evidence="8">Lipopolysaccharide biosynthesis protein</fullName>
    </submittedName>
</protein>
<feature type="transmembrane region" description="Helical" evidence="7">
    <location>
        <begin position="104"/>
        <end position="121"/>
    </location>
</feature>
<dbReference type="RefSeq" id="WP_118913359.1">
    <property type="nucleotide sequence ID" value="NZ_CBCRVH010000005.1"/>
</dbReference>
<feature type="transmembrane region" description="Helical" evidence="7">
    <location>
        <begin position="406"/>
        <end position="424"/>
    </location>
</feature>
<proteinExistence type="inferred from homology"/>
<keyword evidence="4 7" id="KW-0812">Transmembrane</keyword>
<evidence type="ECO:0000313" key="8">
    <source>
        <dbReference type="EMBL" id="RHW45893.1"/>
    </source>
</evidence>
<accession>A0A417Z5A4</accession>
<sequence>MKAAKYLLGAQWGRYLLQIANLAVLARLLNPADFGLVAVATALTGFAWVLGDFGLSLAALQAPRLTQAEKSNLFWLNTAMGLGLAVLVPLCSFPLAMLFGDERLVGIILCMAPAFFLRGAAVQFGVEMNRNSQFGRLAGARFLGDLIGFVGTLVLALCGFGYFALALNVTIAALAGLVTHVAWAGWRPGWPRRDVSVGGMVRFGWHTMIAQLANYVTTNADTLAIGKFFGPVPVGYYNRATQMSSMAVQQVAAPLTAIVVPKVAGAAQEGAAATLLRRYHILLAYPLTAFSSALAALSLPAVNLVLGPGWEMSATFITILCLSSAFQAVGYVYYWGFVSTAQTRLLAQSELISRSIMLVVLIACAAFGDPYWVAWSVVFGQWLLWIVSGAIYFPRAGLPAAPYIETALRCMAIGLVALGLVRLVATTMASREGDPIALVILGSVWLLGYGLAWRVLGADDRSTVKEFAAHFASRNRLASKLYRLV</sequence>
<evidence type="ECO:0000256" key="3">
    <source>
        <dbReference type="ARBA" id="ARBA00022475"/>
    </source>
</evidence>
<evidence type="ECO:0000256" key="1">
    <source>
        <dbReference type="ARBA" id="ARBA00004651"/>
    </source>
</evidence>
<dbReference type="PANTHER" id="PTHR30250:SF10">
    <property type="entry name" value="LIPOPOLYSACCHARIDE BIOSYNTHESIS PROTEIN WZXC"/>
    <property type="match status" value="1"/>
</dbReference>
<feature type="transmembrane region" description="Helical" evidence="7">
    <location>
        <begin position="35"/>
        <end position="60"/>
    </location>
</feature>
<evidence type="ECO:0000256" key="7">
    <source>
        <dbReference type="SAM" id="Phobius"/>
    </source>
</evidence>
<dbReference type="AlphaFoldDB" id="A0A417Z5A4"/>
<evidence type="ECO:0000256" key="5">
    <source>
        <dbReference type="ARBA" id="ARBA00022989"/>
    </source>
</evidence>
<feature type="transmembrane region" description="Helical" evidence="7">
    <location>
        <begin position="169"/>
        <end position="186"/>
    </location>
</feature>
<feature type="transmembrane region" description="Helical" evidence="7">
    <location>
        <begin position="282"/>
        <end position="302"/>
    </location>
</feature>
<name>A0A417Z5A4_9MICO</name>
<evidence type="ECO:0000256" key="4">
    <source>
        <dbReference type="ARBA" id="ARBA00022692"/>
    </source>
</evidence>
<comment type="subcellular location">
    <subcellularLocation>
        <location evidence="1">Cell membrane</location>
        <topology evidence="1">Multi-pass membrane protein</topology>
    </subcellularLocation>
</comment>
<keyword evidence="6 7" id="KW-0472">Membrane</keyword>
<reference evidence="8 9" key="1">
    <citation type="submission" date="2018-08" db="EMBL/GenBank/DDBJ databases">
        <title>Whole genome sequence analysis of Dermacoccus abyssi bacteria isolated from Deep Mariana trench Micromonospora spp reveals genes involved in the environmental adaptation and production of secondary metabolites.</title>
        <authorList>
            <person name="Abdel-Mageed W.M."/>
            <person name="Lehri B."/>
            <person name="Nouioui I."/>
            <person name="Goodfellow I."/>
            <person name="Jaspars M."/>
            <person name="Karlyshev A."/>
        </authorList>
    </citation>
    <scope>NUCLEOTIDE SEQUENCE [LARGE SCALE GENOMIC DNA]</scope>
    <source>
        <strain evidence="8 9">MT1.1</strain>
    </source>
</reference>
<evidence type="ECO:0000256" key="2">
    <source>
        <dbReference type="ARBA" id="ARBA00007430"/>
    </source>
</evidence>
<dbReference type="Proteomes" id="UP000285376">
    <property type="component" value="Unassembled WGS sequence"/>
</dbReference>
<evidence type="ECO:0000256" key="6">
    <source>
        <dbReference type="ARBA" id="ARBA00023136"/>
    </source>
</evidence>
<feature type="transmembrane region" description="Helical" evidence="7">
    <location>
        <begin position="351"/>
        <end position="368"/>
    </location>
</feature>
<dbReference type="GO" id="GO:0005886">
    <property type="term" value="C:plasma membrane"/>
    <property type="evidence" value="ECO:0007669"/>
    <property type="project" value="UniProtKB-SubCell"/>
</dbReference>
<keyword evidence="3" id="KW-1003">Cell membrane</keyword>
<feature type="transmembrane region" description="Helical" evidence="7">
    <location>
        <begin position="436"/>
        <end position="456"/>
    </location>
</feature>
<feature type="transmembrane region" description="Helical" evidence="7">
    <location>
        <begin position="314"/>
        <end position="339"/>
    </location>
</feature>
<organism evidence="8 9">
    <name type="scientific">Dermacoccus abyssi</name>
    <dbReference type="NCBI Taxonomy" id="322596"/>
    <lineage>
        <taxon>Bacteria</taxon>
        <taxon>Bacillati</taxon>
        <taxon>Actinomycetota</taxon>
        <taxon>Actinomycetes</taxon>
        <taxon>Micrococcales</taxon>
        <taxon>Dermacoccaceae</taxon>
        <taxon>Dermacoccus</taxon>
    </lineage>
</organism>
<dbReference type="CDD" id="cd13127">
    <property type="entry name" value="MATE_tuaB_like"/>
    <property type="match status" value="1"/>
</dbReference>
<dbReference type="EMBL" id="QWLM01000007">
    <property type="protein sequence ID" value="RHW45893.1"/>
    <property type="molecule type" value="Genomic_DNA"/>
</dbReference>
<dbReference type="InterPro" id="IPR050833">
    <property type="entry name" value="Poly_Biosynth_Transport"/>
</dbReference>
<keyword evidence="5 7" id="KW-1133">Transmembrane helix</keyword>
<feature type="transmembrane region" description="Helical" evidence="7">
    <location>
        <begin position="142"/>
        <end position="163"/>
    </location>
</feature>
<feature type="transmembrane region" description="Helical" evidence="7">
    <location>
        <begin position="72"/>
        <end position="98"/>
    </location>
</feature>